<protein>
    <recommendedName>
        <fullName evidence="2">Glycosyl transferase family 1 domain-containing protein</fullName>
    </recommendedName>
</protein>
<reference evidence="3 4" key="1">
    <citation type="journal article" date="2014" name="Genome Announc.">
        <title>Genome Sequence of Youngiibacter fragilis, the Type Strain of the Genus Youngiibacter.</title>
        <authorList>
            <person name="Wawrik C.B."/>
            <person name="Callaghan A.V."/>
            <person name="Stamps B.W."/>
            <person name="Wawrik B."/>
        </authorList>
    </citation>
    <scope>NUCLEOTIDE SEQUENCE [LARGE SCALE GENOMIC DNA]</scope>
    <source>
        <strain evidence="3 4">232.1</strain>
    </source>
</reference>
<dbReference type="OrthoDB" id="1936552at2"/>
<dbReference type="eggNOG" id="COG0438">
    <property type="taxonomic scope" value="Bacteria"/>
</dbReference>
<dbReference type="PANTHER" id="PTHR46401:SF2">
    <property type="entry name" value="GLYCOSYLTRANSFERASE WBBK-RELATED"/>
    <property type="match status" value="1"/>
</dbReference>
<dbReference type="PANTHER" id="PTHR46401">
    <property type="entry name" value="GLYCOSYLTRANSFERASE WBBK-RELATED"/>
    <property type="match status" value="1"/>
</dbReference>
<dbReference type="AlphaFoldDB" id="V7I6D8"/>
<gene>
    <name evidence="3" type="ORF">T472_0204640</name>
</gene>
<evidence type="ECO:0000259" key="2">
    <source>
        <dbReference type="Pfam" id="PF00534"/>
    </source>
</evidence>
<dbReference type="Proteomes" id="UP000017747">
    <property type="component" value="Unassembled WGS sequence"/>
</dbReference>
<dbReference type="SUPFAM" id="SSF53756">
    <property type="entry name" value="UDP-Glycosyltransferase/glycogen phosphorylase"/>
    <property type="match status" value="1"/>
</dbReference>
<feature type="domain" description="Glycosyl transferase family 1" evidence="2">
    <location>
        <begin position="204"/>
        <end position="368"/>
    </location>
</feature>
<dbReference type="RefSeq" id="WP_023388467.1">
    <property type="nucleotide sequence ID" value="NZ_AXUN02000067.1"/>
</dbReference>
<sequence>MSKGTILYVGGFELPDKNAAAHRVLSNGKIFRELGYKVVFIDVDKTLPYNSDILTTIKDVQGFECWSIPYPQKTIEWTSYLSSIDYLNSMKKQYKDIKGIIAYNYPALALNNLRKYGKKNNVKVFADCTEWYSTNGSNLVFKVIKGLDSFLRMRIIQKRLDGLIVISKFLESYYGNTKNVVRIPPLVDINEKKWSKSKQIIINEFDNRLRFVYSGNPGKNKDKIVNIIEALYDLKDLSNYEMNIVGISKNQFIKDFPNYQKKIDSLDNRVNFVGRVSHEESLEELQNADYSIFIREKSKLTMAGFPTKFVESITCSIPIITTDSSDIKEYFLDETYGILLKDSTVDSIREVLQNVILNNVNRRKEKCGINNKMFHYSEYQELISKLLLNVAQ</sequence>
<evidence type="ECO:0000256" key="1">
    <source>
        <dbReference type="ARBA" id="ARBA00022679"/>
    </source>
</evidence>
<dbReference type="Pfam" id="PF00534">
    <property type="entry name" value="Glycos_transf_1"/>
    <property type="match status" value="1"/>
</dbReference>
<dbReference type="InterPro" id="IPR001296">
    <property type="entry name" value="Glyco_trans_1"/>
</dbReference>
<dbReference type="GO" id="GO:0016757">
    <property type="term" value="F:glycosyltransferase activity"/>
    <property type="evidence" value="ECO:0007669"/>
    <property type="project" value="InterPro"/>
</dbReference>
<keyword evidence="4" id="KW-1185">Reference proteome</keyword>
<accession>V7I6D8</accession>
<proteinExistence type="predicted"/>
<dbReference type="EMBL" id="AXUN02000067">
    <property type="protein sequence ID" value="ETA81780.1"/>
    <property type="molecule type" value="Genomic_DNA"/>
</dbReference>
<organism evidence="3 4">
    <name type="scientific">Youngiibacter fragilis 232.1</name>
    <dbReference type="NCBI Taxonomy" id="994573"/>
    <lineage>
        <taxon>Bacteria</taxon>
        <taxon>Bacillati</taxon>
        <taxon>Bacillota</taxon>
        <taxon>Clostridia</taxon>
        <taxon>Eubacteriales</taxon>
        <taxon>Clostridiaceae</taxon>
        <taxon>Youngiibacter</taxon>
    </lineage>
</organism>
<dbReference type="PATRIC" id="fig|994573.3.peg.871"/>
<dbReference type="GO" id="GO:0009103">
    <property type="term" value="P:lipopolysaccharide biosynthetic process"/>
    <property type="evidence" value="ECO:0007669"/>
    <property type="project" value="TreeGrafter"/>
</dbReference>
<evidence type="ECO:0000313" key="4">
    <source>
        <dbReference type="Proteomes" id="UP000017747"/>
    </source>
</evidence>
<name>V7I6D8_9CLOT</name>
<comment type="caution">
    <text evidence="3">The sequence shown here is derived from an EMBL/GenBank/DDBJ whole genome shotgun (WGS) entry which is preliminary data.</text>
</comment>
<keyword evidence="1" id="KW-0808">Transferase</keyword>
<evidence type="ECO:0000313" key="3">
    <source>
        <dbReference type="EMBL" id="ETA81780.1"/>
    </source>
</evidence>
<dbReference type="Gene3D" id="3.40.50.2000">
    <property type="entry name" value="Glycogen Phosphorylase B"/>
    <property type="match status" value="2"/>
</dbReference>
<dbReference type="STRING" id="994573.T472_0204640"/>